<dbReference type="AlphaFoldDB" id="A0A835Z4V6"/>
<proteinExistence type="predicted"/>
<dbReference type="GO" id="GO:0005768">
    <property type="term" value="C:endosome"/>
    <property type="evidence" value="ECO:0007669"/>
    <property type="project" value="TreeGrafter"/>
</dbReference>
<organism evidence="2 3">
    <name type="scientific">Tribonema minus</name>
    <dbReference type="NCBI Taxonomy" id="303371"/>
    <lineage>
        <taxon>Eukaryota</taxon>
        <taxon>Sar</taxon>
        <taxon>Stramenopiles</taxon>
        <taxon>Ochrophyta</taxon>
        <taxon>PX clade</taxon>
        <taxon>Xanthophyceae</taxon>
        <taxon>Tribonematales</taxon>
        <taxon>Tribonemataceae</taxon>
        <taxon>Tribonema</taxon>
    </lineage>
</organism>
<gene>
    <name evidence="2" type="ORF">JKP88DRAFT_308087</name>
</gene>
<evidence type="ECO:0000313" key="2">
    <source>
        <dbReference type="EMBL" id="KAG5187050.1"/>
    </source>
</evidence>
<dbReference type="GO" id="GO:0000149">
    <property type="term" value="F:SNARE binding"/>
    <property type="evidence" value="ECO:0007669"/>
    <property type="project" value="TreeGrafter"/>
</dbReference>
<dbReference type="GO" id="GO:0035493">
    <property type="term" value="P:SNARE complex assembly"/>
    <property type="evidence" value="ECO:0007669"/>
    <property type="project" value="TreeGrafter"/>
</dbReference>
<keyword evidence="1" id="KW-0175">Coiled coil</keyword>
<reference evidence="2" key="1">
    <citation type="submission" date="2021-02" db="EMBL/GenBank/DDBJ databases">
        <title>First Annotated Genome of the Yellow-green Alga Tribonema minus.</title>
        <authorList>
            <person name="Mahan K.M."/>
        </authorList>
    </citation>
    <scope>NUCLEOTIDE SEQUENCE</scope>
    <source>
        <strain evidence="2">UTEX B ZZ1240</strain>
    </source>
</reference>
<dbReference type="OrthoDB" id="72772at2759"/>
<evidence type="ECO:0000313" key="3">
    <source>
        <dbReference type="Proteomes" id="UP000664859"/>
    </source>
</evidence>
<dbReference type="PANTHER" id="PTHR15157">
    <property type="entry name" value="UV RADIATION RESISTANCE-ASSOCIATED GENE PROTEIN"/>
    <property type="match status" value="1"/>
</dbReference>
<protein>
    <submittedName>
        <fullName evidence="2">Uncharacterized protein</fullName>
    </submittedName>
</protein>
<dbReference type="EMBL" id="JAFCMP010000096">
    <property type="protein sequence ID" value="KAG5187050.1"/>
    <property type="molecule type" value="Genomic_DNA"/>
</dbReference>
<accession>A0A835Z4V6</accession>
<dbReference type="PANTHER" id="PTHR15157:SF5">
    <property type="entry name" value="UV RADIATION RESISTANCE-ASSOCIATED GENE PROTEIN"/>
    <property type="match status" value="1"/>
</dbReference>
<name>A0A835Z4V6_9STRA</name>
<dbReference type="GO" id="GO:0000323">
    <property type="term" value="C:lytic vacuole"/>
    <property type="evidence" value="ECO:0007669"/>
    <property type="project" value="TreeGrafter"/>
</dbReference>
<dbReference type="Proteomes" id="UP000664859">
    <property type="component" value="Unassembled WGS sequence"/>
</dbReference>
<comment type="caution">
    <text evidence="2">The sequence shown here is derived from an EMBL/GenBank/DDBJ whole genome shotgun (WGS) entry which is preliminary data.</text>
</comment>
<sequence length="517" mass="53253">MASSTLTNGVGKGGLAASLQPPHNLKELLASLKSVIARNVAYKPSNNLLHPQRHRERDPRESFAPGLQALPSLVVQLSAVGDGSASTILFTSAPSCPTLNPTWPVSETAWLDVADGEDLEGYSCAAVHVFEAGVDHPLLSACLQLSELQPLPAPLSDIPRLPLNAILLELATGHLFAQPWIVDAIAGSRQGGGGWQGAHHHSASSLQSPAFTFPLGSAPGPLYDAEEQEALDALRARVRPEEARAAALRARLEAAAQAACPAQSAAAAAAAREHSCARARAALAHERRCLAEEEAAAAAERAALAAEAAAAAAAAVEAAAGAEAVRAAAQAEAEGERARQARSAKLVARRGLELAGSLKEVYPIRYDTAAGGYAIRGLVLDLGSREEEVVAAALAYATHLTSLLAKYLNVTLRYQLFCGASRSAVRDAVLGTPAYPLFRRGAETERFERGVALLSRDVEQLLAARGLAHPARAKDCGGGGGALLVALQYLMAHCAAEAEAAAAAAAAAGSGEGDGGT</sequence>
<keyword evidence="3" id="KW-1185">Reference proteome</keyword>
<evidence type="ECO:0000256" key="1">
    <source>
        <dbReference type="ARBA" id="ARBA00023054"/>
    </source>
</evidence>